<dbReference type="Proteomes" id="UP000051936">
    <property type="component" value="Unassembled WGS sequence"/>
</dbReference>
<reference evidence="2 3" key="1">
    <citation type="submission" date="2015-09" db="EMBL/GenBank/DDBJ databases">
        <title>Draft Genome Sequence of Bradyrhizobium manausense Strain BR 3351T, a Novel Symbiotic Nitrogen-Fixing Alphaproteobacterium Isolated from Brazilian Amazon Rain Forest.</title>
        <authorList>
            <person name="De Araujo J.L."/>
            <person name="Zilli J.E."/>
        </authorList>
    </citation>
    <scope>NUCLEOTIDE SEQUENCE [LARGE SCALE GENOMIC DNA]</scope>
    <source>
        <strain evidence="2 3">BR3351</strain>
    </source>
</reference>
<proteinExistence type="predicted"/>
<comment type="caution">
    <text evidence="2">The sequence shown here is derived from an EMBL/GenBank/DDBJ whole genome shotgun (WGS) entry which is preliminary data.</text>
</comment>
<organism evidence="2 3">
    <name type="scientific">Bradyrhizobium manausense</name>
    <dbReference type="NCBI Taxonomy" id="989370"/>
    <lineage>
        <taxon>Bacteria</taxon>
        <taxon>Pseudomonadati</taxon>
        <taxon>Pseudomonadota</taxon>
        <taxon>Alphaproteobacteria</taxon>
        <taxon>Hyphomicrobiales</taxon>
        <taxon>Nitrobacteraceae</taxon>
        <taxon>Bradyrhizobium</taxon>
    </lineage>
</organism>
<dbReference type="AlphaFoldDB" id="A0A0R3E599"/>
<evidence type="ECO:0000313" key="3">
    <source>
        <dbReference type="Proteomes" id="UP000051936"/>
    </source>
</evidence>
<keyword evidence="3" id="KW-1185">Reference proteome</keyword>
<dbReference type="OrthoDB" id="8233390at2"/>
<feature type="chain" id="PRO_5006436068" evidence="1">
    <location>
        <begin position="28"/>
        <end position="125"/>
    </location>
</feature>
<accession>A0A0R3E599</accession>
<evidence type="ECO:0000256" key="1">
    <source>
        <dbReference type="SAM" id="SignalP"/>
    </source>
</evidence>
<name>A0A0R3E599_9BRAD</name>
<protein>
    <submittedName>
        <fullName evidence="2">Uncharacterized protein</fullName>
    </submittedName>
</protein>
<sequence>MRARLQNTHTVRSMMVALLLMSAPVAARDPEGKYAQVDPEMHKWFEQLKSEGGEACCALSDGNTLRDTDWRSQNGHFQVFLANEWIDVPDVAVVKGPNRFGRTVVWPYYEDGHPTIRCFMPGSMI</sequence>
<keyword evidence="1" id="KW-0732">Signal</keyword>
<gene>
    <name evidence="2" type="ORF">AOQ71_02390</name>
</gene>
<dbReference type="EMBL" id="LJYG01000015">
    <property type="protein sequence ID" value="KRQ17352.1"/>
    <property type="molecule type" value="Genomic_DNA"/>
</dbReference>
<evidence type="ECO:0000313" key="2">
    <source>
        <dbReference type="EMBL" id="KRQ17352.1"/>
    </source>
</evidence>
<feature type="signal peptide" evidence="1">
    <location>
        <begin position="1"/>
        <end position="27"/>
    </location>
</feature>